<dbReference type="GO" id="GO:0005737">
    <property type="term" value="C:cytoplasm"/>
    <property type="evidence" value="ECO:0000318"/>
    <property type="project" value="GO_Central"/>
</dbReference>
<dbReference type="PIR" id="T29658">
    <property type="entry name" value="T29658"/>
</dbReference>
<dbReference type="AlphaFoldDB" id="Q21840"/>
<dbReference type="InParanoid" id="Q21840"/>
<protein>
    <recommendedName>
        <fullName evidence="1">Serine/threonine-protein phosphatase</fullName>
        <ecNumber evidence="1">3.1.3.16</ecNumber>
    </recommendedName>
</protein>
<dbReference type="SUPFAM" id="SSF56300">
    <property type="entry name" value="Metallo-dependent phosphatases"/>
    <property type="match status" value="1"/>
</dbReference>
<sequence length="362" mass="41318">MYEGESVVQLAKRMIEHLLKWGVTDAFTDKQIYTILEKAESTLKPLPAMLQVEHPITIVGDIHGQLDALIRYFDAVGYPPKVQFLFLGDYVDRGAKSFEVSLLLFCYKIRYPHLVHLLRGNHECMKMNRLYGFYEELTRKRGGRMWRQYQNVFNELPLCARVGQRILCMHGGISQNCNSWESFKALKKPNTPLTCDEGLQVDLMWADPTQDKCNTFAMNKQRAISVVFGQKGLDDFLKKLGLSLIVRAHEVSQEGFNFLFNKKCVTVFSAPYYCGNDTNCGAIMHVSDSYELSFTVLRPRMIATPENFEIVKLMENNYKGLMVASPDPNRGRHLQSADVPQPTPPSVQLVPPVTKPVEIKKQ</sequence>
<dbReference type="InterPro" id="IPR029052">
    <property type="entry name" value="Metallo-depent_PP-like"/>
</dbReference>
<dbReference type="InterPro" id="IPR006186">
    <property type="entry name" value="Ser/Thr-sp_prot-phosphatase"/>
</dbReference>
<dbReference type="PROSITE" id="PS00125">
    <property type="entry name" value="SER_THR_PHOSPHATASE"/>
    <property type="match status" value="1"/>
</dbReference>
<dbReference type="OMA" id="GNHECTK"/>
<dbReference type="Bgee" id="WBGene00019951">
    <property type="expression patterns" value="Expressed in material anatomical entity and 2 other cell types or tissues"/>
</dbReference>
<dbReference type="InterPro" id="IPR004843">
    <property type="entry name" value="Calcineurin-like_PHP"/>
</dbReference>
<dbReference type="PRINTS" id="PR00114">
    <property type="entry name" value="STPHPHTASE"/>
</dbReference>
<dbReference type="KEGG" id="cel:CELE_R08C7.8"/>
<dbReference type="GO" id="GO:0004722">
    <property type="term" value="F:protein serine/threonine phosphatase activity"/>
    <property type="evidence" value="ECO:0000318"/>
    <property type="project" value="GO_Central"/>
</dbReference>
<dbReference type="GO" id="GO:0005634">
    <property type="term" value="C:nucleus"/>
    <property type="evidence" value="ECO:0000318"/>
    <property type="project" value="GO_Central"/>
</dbReference>
<dbReference type="EC" id="3.1.3.16" evidence="1"/>
<dbReference type="FunCoup" id="Q21840">
    <property type="interactions" value="177"/>
</dbReference>
<dbReference type="PANTHER" id="PTHR11668:SF285">
    <property type="entry name" value="SERINE_THREONINE-PROTEIN PHOSPHATASE-RELATED"/>
    <property type="match status" value="1"/>
</dbReference>
<dbReference type="SMART" id="SM00156">
    <property type="entry name" value="PP2Ac"/>
    <property type="match status" value="1"/>
</dbReference>
<reference evidence="4 5" key="1">
    <citation type="journal article" date="1998" name="Science">
        <title>Genome sequence of the nematode C. elegans: a platform for investigating biology.</title>
        <authorList>
            <consortium name="The C. elegans sequencing consortium"/>
            <person name="Sulson J.E."/>
            <person name="Waterston R."/>
        </authorList>
    </citation>
    <scope>NUCLEOTIDE SEQUENCE [LARGE SCALE GENOMIC DNA]</scope>
    <source>
        <strain evidence="4 5">Bristol N2</strain>
    </source>
</reference>
<evidence type="ECO:0000259" key="3">
    <source>
        <dbReference type="PROSITE" id="PS00125"/>
    </source>
</evidence>
<feature type="region of interest" description="Disordered" evidence="2">
    <location>
        <begin position="324"/>
        <end position="362"/>
    </location>
</feature>
<evidence type="ECO:0000256" key="2">
    <source>
        <dbReference type="SAM" id="MobiDB-lite"/>
    </source>
</evidence>
<comment type="catalytic activity">
    <reaction evidence="1">
        <text>O-phospho-L-threonyl-[protein] + H2O = L-threonyl-[protein] + phosphate</text>
        <dbReference type="Rhea" id="RHEA:47004"/>
        <dbReference type="Rhea" id="RHEA-COMP:11060"/>
        <dbReference type="Rhea" id="RHEA-COMP:11605"/>
        <dbReference type="ChEBI" id="CHEBI:15377"/>
        <dbReference type="ChEBI" id="CHEBI:30013"/>
        <dbReference type="ChEBI" id="CHEBI:43474"/>
        <dbReference type="ChEBI" id="CHEBI:61977"/>
        <dbReference type="EC" id="3.1.3.16"/>
    </reaction>
</comment>
<dbReference type="UCSC" id="R08C7.8">
    <property type="organism name" value="c. elegans"/>
</dbReference>
<keyword evidence="1" id="KW-0378">Hydrolase</keyword>
<name>Q21840_CAEEL</name>
<evidence type="ECO:0000313" key="5">
    <source>
        <dbReference type="Proteomes" id="UP000001940"/>
    </source>
</evidence>
<evidence type="ECO:0000256" key="1">
    <source>
        <dbReference type="RuleBase" id="RU004273"/>
    </source>
</evidence>
<accession>Q21840</accession>
<dbReference type="AGR" id="WB:WBGene00019951"/>
<dbReference type="PaxDb" id="6239-R08C7.8"/>
<dbReference type="WormBase" id="R08C7.8">
    <property type="protein sequence ID" value="CE48583"/>
    <property type="gene ID" value="WBGene00019951"/>
</dbReference>
<proteinExistence type="inferred from homology"/>
<dbReference type="HOGENOM" id="CLU_004962_0_0_1"/>
<dbReference type="InterPro" id="IPR050341">
    <property type="entry name" value="PP1_catalytic_subunit"/>
</dbReference>
<dbReference type="SMR" id="Q21840"/>
<dbReference type="STRING" id="6239.R08C7.8.1"/>
<dbReference type="RefSeq" id="NP_500563.2">
    <property type="nucleotide sequence ID" value="NM_068162.4"/>
</dbReference>
<dbReference type="PANTHER" id="PTHR11668">
    <property type="entry name" value="SERINE/THREONINE PROTEIN PHOSPHATASE"/>
    <property type="match status" value="1"/>
</dbReference>
<keyword evidence="5" id="KW-1185">Reference proteome</keyword>
<feature type="domain" description="Serine/threonine specific protein phosphatases" evidence="3">
    <location>
        <begin position="118"/>
        <end position="123"/>
    </location>
</feature>
<dbReference type="CDD" id="cd00144">
    <property type="entry name" value="MPP_PPP_family"/>
    <property type="match status" value="1"/>
</dbReference>
<dbReference type="EMBL" id="BX284604">
    <property type="protein sequence ID" value="CCD73089.2"/>
    <property type="molecule type" value="Genomic_DNA"/>
</dbReference>
<dbReference type="FunFam" id="3.60.21.10:FF:000145">
    <property type="entry name" value="Serine/threonine-protein phosphatase"/>
    <property type="match status" value="1"/>
</dbReference>
<comment type="similarity">
    <text evidence="1">Belongs to the PPP phosphatase family.</text>
</comment>
<dbReference type="Pfam" id="PF00149">
    <property type="entry name" value="Metallophos"/>
    <property type="match status" value="1"/>
</dbReference>
<dbReference type="GeneID" id="177208"/>
<dbReference type="Gene3D" id="3.60.21.10">
    <property type="match status" value="1"/>
</dbReference>
<organism evidence="4 5">
    <name type="scientific">Caenorhabditis elegans</name>
    <dbReference type="NCBI Taxonomy" id="6239"/>
    <lineage>
        <taxon>Eukaryota</taxon>
        <taxon>Metazoa</taxon>
        <taxon>Ecdysozoa</taxon>
        <taxon>Nematoda</taxon>
        <taxon>Chromadorea</taxon>
        <taxon>Rhabditida</taxon>
        <taxon>Rhabditina</taxon>
        <taxon>Rhabditomorpha</taxon>
        <taxon>Rhabditoidea</taxon>
        <taxon>Rhabditidae</taxon>
        <taxon>Peloderinae</taxon>
        <taxon>Caenorhabditis</taxon>
    </lineage>
</organism>
<dbReference type="eggNOG" id="KOG0374">
    <property type="taxonomic scope" value="Eukaryota"/>
</dbReference>
<dbReference type="Proteomes" id="UP000001940">
    <property type="component" value="Chromosome IV"/>
</dbReference>
<dbReference type="CTD" id="177208"/>
<evidence type="ECO:0000313" key="4">
    <source>
        <dbReference type="EMBL" id="CCD73089.2"/>
    </source>
</evidence>
<dbReference type="OrthoDB" id="5865511at2759"/>
<evidence type="ECO:0000313" key="6">
    <source>
        <dbReference type="WormBase" id="R08C7.8"/>
    </source>
</evidence>
<gene>
    <name evidence="4" type="ORF">CELE_R08C7.8</name>
    <name evidence="4 6" type="ORF">R08C7.8</name>
</gene>